<dbReference type="RefSeq" id="WP_106659232.1">
    <property type="nucleotide sequence ID" value="NZ_PJEO01000018.1"/>
</dbReference>
<dbReference type="Proteomes" id="UP000233435">
    <property type="component" value="Unassembled WGS sequence"/>
</dbReference>
<comment type="caution">
    <text evidence="2">The sequence shown here is derived from an EMBL/GenBank/DDBJ whole genome shotgun (WGS) entry which is preliminary data.</text>
</comment>
<dbReference type="Pfam" id="PF06902">
    <property type="entry name" value="Fer4_19"/>
    <property type="match status" value="1"/>
</dbReference>
<sequence length="78" mass="8715">MKNTDDNEFSNKDITVTFEPSLCVQSGICAQELSDVFSFSIIPWINLDATESEKIINQVKRCPSGALKFRMNAIKKAS</sequence>
<gene>
    <name evidence="2" type="ORF">CSW08_07155</name>
</gene>
<name>A0A2N3HL52_9FLAO</name>
<organism evidence="2 3">
    <name type="scientific">Confluentibacter flavum</name>
    <dbReference type="NCBI Taxonomy" id="1909700"/>
    <lineage>
        <taxon>Bacteria</taxon>
        <taxon>Pseudomonadati</taxon>
        <taxon>Bacteroidota</taxon>
        <taxon>Flavobacteriia</taxon>
        <taxon>Flavobacteriales</taxon>
        <taxon>Flavobacteriaceae</taxon>
        <taxon>Confluentibacter</taxon>
    </lineage>
</organism>
<evidence type="ECO:0000313" key="2">
    <source>
        <dbReference type="EMBL" id="PKQ45622.1"/>
    </source>
</evidence>
<evidence type="ECO:0000259" key="1">
    <source>
        <dbReference type="Pfam" id="PF06902"/>
    </source>
</evidence>
<feature type="domain" description="Divergent 4Fe-4S mono-cluster" evidence="1">
    <location>
        <begin position="10"/>
        <end position="70"/>
    </location>
</feature>
<dbReference type="EMBL" id="PJEO01000018">
    <property type="protein sequence ID" value="PKQ45622.1"/>
    <property type="molecule type" value="Genomic_DNA"/>
</dbReference>
<dbReference type="OrthoDB" id="9795032at2"/>
<evidence type="ECO:0000313" key="3">
    <source>
        <dbReference type="Proteomes" id="UP000233435"/>
    </source>
</evidence>
<keyword evidence="3" id="KW-1185">Reference proteome</keyword>
<dbReference type="AlphaFoldDB" id="A0A2N3HL52"/>
<proteinExistence type="predicted"/>
<protein>
    <submittedName>
        <fullName evidence="2">(4Fe-4S)-binding protein</fullName>
    </submittedName>
</protein>
<dbReference type="InterPro" id="IPR010693">
    <property type="entry name" value="Divergent_4Fe-4S_mono-cluster"/>
</dbReference>
<reference evidence="2 3" key="1">
    <citation type="submission" date="2017-12" db="EMBL/GenBank/DDBJ databases">
        <title>Confluentibacter flavum sp. nov., isolated from the saline lake.</title>
        <authorList>
            <person name="Yu L."/>
        </authorList>
    </citation>
    <scope>NUCLEOTIDE SEQUENCE [LARGE SCALE GENOMIC DNA]</scope>
    <source>
        <strain evidence="2 3">3B</strain>
    </source>
</reference>
<accession>A0A2N3HL52</accession>